<dbReference type="Gene3D" id="1.10.150.130">
    <property type="match status" value="1"/>
</dbReference>
<dbReference type="Pfam" id="PF13356">
    <property type="entry name" value="Arm-DNA-bind_3"/>
    <property type="match status" value="1"/>
</dbReference>
<dbReference type="SUPFAM" id="SSF56349">
    <property type="entry name" value="DNA breaking-rejoining enzymes"/>
    <property type="match status" value="1"/>
</dbReference>
<evidence type="ECO:0000256" key="4">
    <source>
        <dbReference type="ARBA" id="ARBA00023172"/>
    </source>
</evidence>
<feature type="domain" description="Tyr recombinase" evidence="5">
    <location>
        <begin position="203"/>
        <end position="391"/>
    </location>
</feature>
<proteinExistence type="inferred from homology"/>
<dbReference type="InterPro" id="IPR013762">
    <property type="entry name" value="Integrase-like_cat_sf"/>
</dbReference>
<evidence type="ECO:0000313" key="6">
    <source>
        <dbReference type="EMBL" id="MCL7941171.1"/>
    </source>
</evidence>
<keyword evidence="7" id="KW-1185">Reference proteome</keyword>
<dbReference type="InterPro" id="IPR053876">
    <property type="entry name" value="Phage_int_M"/>
</dbReference>
<dbReference type="InterPro" id="IPR025166">
    <property type="entry name" value="Integrase_DNA_bind_dom"/>
</dbReference>
<dbReference type="PROSITE" id="PS51898">
    <property type="entry name" value="TYR_RECOMBINASE"/>
    <property type="match status" value="1"/>
</dbReference>
<organism evidence="6 7">
    <name type="scientific">Halomonas gemina</name>
    <dbReference type="NCBI Taxonomy" id="2945105"/>
    <lineage>
        <taxon>Bacteria</taxon>
        <taxon>Pseudomonadati</taxon>
        <taxon>Pseudomonadota</taxon>
        <taxon>Gammaproteobacteria</taxon>
        <taxon>Oceanospirillales</taxon>
        <taxon>Halomonadaceae</taxon>
        <taxon>Halomonas</taxon>
    </lineage>
</organism>
<dbReference type="InterPro" id="IPR050808">
    <property type="entry name" value="Phage_Integrase"/>
</dbReference>
<dbReference type="Gene3D" id="1.10.443.10">
    <property type="entry name" value="Intergrase catalytic core"/>
    <property type="match status" value="1"/>
</dbReference>
<dbReference type="InterPro" id="IPR011010">
    <property type="entry name" value="DNA_brk_join_enz"/>
</dbReference>
<keyword evidence="3" id="KW-0238">DNA-binding</keyword>
<comment type="similarity">
    <text evidence="1">Belongs to the 'phage' integrase family.</text>
</comment>
<protein>
    <submittedName>
        <fullName evidence="6">Site-specific integrase</fullName>
    </submittedName>
</protein>
<dbReference type="PANTHER" id="PTHR30629">
    <property type="entry name" value="PROPHAGE INTEGRASE"/>
    <property type="match status" value="1"/>
</dbReference>
<dbReference type="CDD" id="cd00801">
    <property type="entry name" value="INT_P4_C"/>
    <property type="match status" value="1"/>
</dbReference>
<dbReference type="PANTHER" id="PTHR30629:SF2">
    <property type="entry name" value="PROPHAGE INTEGRASE INTS-RELATED"/>
    <property type="match status" value="1"/>
</dbReference>
<evidence type="ECO:0000256" key="2">
    <source>
        <dbReference type="ARBA" id="ARBA00022908"/>
    </source>
</evidence>
<dbReference type="InterPro" id="IPR038488">
    <property type="entry name" value="Integrase_DNA-bd_sf"/>
</dbReference>
<dbReference type="Proteomes" id="UP001165369">
    <property type="component" value="Unassembled WGS sequence"/>
</dbReference>
<evidence type="ECO:0000259" key="5">
    <source>
        <dbReference type="PROSITE" id="PS51898"/>
    </source>
</evidence>
<name>A0ABT0T2L5_9GAMM</name>
<gene>
    <name evidence="6" type="ORF">M8009_12835</name>
</gene>
<dbReference type="EMBL" id="JAMJPK010000005">
    <property type="protein sequence ID" value="MCL7941171.1"/>
    <property type="molecule type" value="Genomic_DNA"/>
</dbReference>
<dbReference type="InterPro" id="IPR010998">
    <property type="entry name" value="Integrase_recombinase_N"/>
</dbReference>
<evidence type="ECO:0000313" key="7">
    <source>
        <dbReference type="Proteomes" id="UP001165369"/>
    </source>
</evidence>
<reference evidence="6" key="1">
    <citation type="submission" date="2022-05" db="EMBL/GenBank/DDBJ databases">
        <title>Halomonas geminus sp. nov. and Halomonas llamarensis sp. nov. isolated from high-altitude salars of the Atacama Desert.</title>
        <authorList>
            <person name="Hintersatz C."/>
            <person name="Rojas L.A."/>
            <person name="Wei T.-S."/>
            <person name="Kutschke S."/>
            <person name="Lehmann F."/>
            <person name="Jain R."/>
            <person name="Pollmann K."/>
        </authorList>
    </citation>
    <scope>NUCLEOTIDE SEQUENCE</scope>
    <source>
        <strain evidence="6">ATCH28</strain>
    </source>
</reference>
<dbReference type="Gene3D" id="3.30.160.390">
    <property type="entry name" value="Integrase, DNA-binding domain"/>
    <property type="match status" value="1"/>
</dbReference>
<dbReference type="InterPro" id="IPR002104">
    <property type="entry name" value="Integrase_catalytic"/>
</dbReference>
<dbReference type="RefSeq" id="WP_250061719.1">
    <property type="nucleotide sequence ID" value="NZ_JAMJPK010000005.1"/>
</dbReference>
<comment type="caution">
    <text evidence="6">The sequence shown here is derived from an EMBL/GenBank/DDBJ whole genome shotgun (WGS) entry which is preliminary data.</text>
</comment>
<dbReference type="Pfam" id="PF00589">
    <property type="entry name" value="Phage_integrase"/>
    <property type="match status" value="1"/>
</dbReference>
<evidence type="ECO:0000256" key="3">
    <source>
        <dbReference type="ARBA" id="ARBA00023125"/>
    </source>
</evidence>
<evidence type="ECO:0000256" key="1">
    <source>
        <dbReference type="ARBA" id="ARBA00008857"/>
    </source>
</evidence>
<keyword evidence="4" id="KW-0233">DNA recombination</keyword>
<dbReference type="Pfam" id="PF22022">
    <property type="entry name" value="Phage_int_M"/>
    <property type="match status" value="1"/>
</dbReference>
<keyword evidence="2" id="KW-0229">DNA integration</keyword>
<accession>A0ABT0T2L5</accession>
<sequence length="408" mass="46868">MALTDAWLKAVYRKPRETTTEKADRDGLGARVTQTGKVVFQLRFRYQGRAARMDLGAYPAMTLKQARTEALLRRGQIDQGKDPRVEKRIEQATIAAAHTNESLVRLWHERYCQAKKVGAKEILRSFELHVFPELGSLPADATGLATWMDMLEPLAEQRPRIAERVLANMKQVHKWGARRGLVENQPLAPISAQEDLHVNRHRVKGRSLTDEELAVVWQAMERSRMPLRSKLYVKLCLFFGCRPGELGGARVGEFDFEEGVWEIPPERHKTGRKTGKALRRPIIQEVKPWLREAMRLSHNPSLLFSAESSAVPLNDRAVLSYPYNIMRVAKNQMGVKMAHWSLYDLRKTARTNWATLAEPHVCELMLGHVLPGTWQVYDRHDYLEEQAAAYRAWWERIMRLVPGDPPRS</sequence>